<dbReference type="KEGG" id="bmeg:BG04_5229"/>
<reference evidence="1 2" key="1">
    <citation type="journal article" date="2015" name="Genome Announc.">
        <title>Complete genome sequences for 35 biothreat assay-relevant bacillus species.</title>
        <authorList>
            <person name="Johnson S.L."/>
            <person name="Daligault H.E."/>
            <person name="Davenport K.W."/>
            <person name="Jaissle J."/>
            <person name="Frey K.G."/>
            <person name="Ladner J.T."/>
            <person name="Broomall S.M."/>
            <person name="Bishop-Lilly K.A."/>
            <person name="Bruce D.C."/>
            <person name="Gibbons H.S."/>
            <person name="Coyne S.R."/>
            <person name="Lo C.C."/>
            <person name="Meincke L."/>
            <person name="Munk A.C."/>
            <person name="Koroleva G.I."/>
            <person name="Rosenzweig C.N."/>
            <person name="Palacios G.F."/>
            <person name="Redden C.L."/>
            <person name="Minogue T.D."/>
            <person name="Chain P.S."/>
        </authorList>
    </citation>
    <scope>NUCLEOTIDE SEQUENCE [LARGE SCALE GENOMIC DNA]</scope>
    <source>
        <strain evidence="2">ATCC 14581 / DSM 32 / JCM 2506 / NBRC 15308 / NCIMB 9376 / NCTC 10342 / NRRL B-14308 / VKM B-512</strain>
    </source>
</reference>
<evidence type="ECO:0000313" key="1">
    <source>
        <dbReference type="EMBL" id="AJI23532.1"/>
    </source>
</evidence>
<dbReference type="Pfam" id="PF14568">
    <property type="entry name" value="SUKH_6"/>
    <property type="match status" value="1"/>
</dbReference>
<dbReference type="InterPro" id="IPR037883">
    <property type="entry name" value="Knr4/Smi1-like_sf"/>
</dbReference>
<evidence type="ECO:0000313" key="2">
    <source>
        <dbReference type="Proteomes" id="UP000031829"/>
    </source>
</evidence>
<dbReference type="SUPFAM" id="SSF160631">
    <property type="entry name" value="SMI1/KNR4-like"/>
    <property type="match status" value="1"/>
</dbReference>
<sequence>MWRDQVSQISQLEEKWNKKLNLPSSEKELSSFCKYVEGKFGEEVLPQEYCEFLKTVNGIEFNGLIIYGMDPDFLEAKPINEVESFLDANETWKSIMDEDKLIFFGDSDIAWYCYNVSKKCFVELDKPSGEHMETFEDFNTMLKSAFSAALS</sequence>
<dbReference type="EMBL" id="CP009920">
    <property type="protein sequence ID" value="AJI23532.1"/>
    <property type="molecule type" value="Genomic_DNA"/>
</dbReference>
<protein>
    <submittedName>
        <fullName evidence="1">SMI1-KNR4 cell-wall family protein</fullName>
    </submittedName>
</protein>
<dbReference type="AlphaFoldDB" id="A0A0B6AQY4"/>
<dbReference type="GeneID" id="93643185"/>
<organism evidence="1 2">
    <name type="scientific">Priestia megaterium (strain ATCC 14581 / DSM 32 / CCUG 1817 / JCM 2506 / NBRC 15308 / NCIMB 9376 / NCTC 10342 / NRRL B-14308 / VKM B-512 / Ford 19)</name>
    <name type="common">Bacillus megaterium</name>
    <dbReference type="NCBI Taxonomy" id="1348623"/>
    <lineage>
        <taxon>Bacteria</taxon>
        <taxon>Bacillati</taxon>
        <taxon>Bacillota</taxon>
        <taxon>Bacilli</taxon>
        <taxon>Bacillales</taxon>
        <taxon>Bacillaceae</taxon>
        <taxon>Priestia</taxon>
    </lineage>
</organism>
<proteinExistence type="predicted"/>
<dbReference type="RefSeq" id="WP_016764498.1">
    <property type="nucleotide sequence ID" value="NZ_BCVB01000010.1"/>
</dbReference>
<dbReference type="NCBIfam" id="NF038335">
    <property type="entry name" value="YPO0640_fam"/>
    <property type="match status" value="1"/>
</dbReference>
<dbReference type="HOGENOM" id="CLU_153667_0_0_9"/>
<dbReference type="Gene3D" id="3.40.1580.10">
    <property type="entry name" value="SMI1/KNR4-like"/>
    <property type="match status" value="1"/>
</dbReference>
<dbReference type="Proteomes" id="UP000031829">
    <property type="component" value="Chromosome"/>
</dbReference>
<gene>
    <name evidence="1" type="ORF">BG04_5229</name>
</gene>
<name>A0A0B6AQY4_PRIM2</name>
<accession>A0A0B6AQY4</accession>